<evidence type="ECO:0000313" key="7">
    <source>
        <dbReference type="Proteomes" id="UP000594042"/>
    </source>
</evidence>
<reference evidence="7" key="1">
    <citation type="submission" date="2020-07" db="EMBL/GenBank/DDBJ databases">
        <title>Complete genome sequencing of Coprobacter sp. strain 2CBH44.</title>
        <authorList>
            <person name="Sakamoto M."/>
            <person name="Murakami T."/>
            <person name="Mori H."/>
        </authorList>
    </citation>
    <scope>NUCLEOTIDE SEQUENCE [LARGE SCALE GENOMIC DNA]</scope>
    <source>
        <strain evidence="7">2CBH44</strain>
    </source>
</reference>
<dbReference type="GO" id="GO:0000976">
    <property type="term" value="F:transcription cis-regulatory region binding"/>
    <property type="evidence" value="ECO:0007669"/>
    <property type="project" value="TreeGrafter"/>
</dbReference>
<dbReference type="PROSITE" id="PS50977">
    <property type="entry name" value="HTH_TETR_2"/>
    <property type="match status" value="1"/>
</dbReference>
<dbReference type="Proteomes" id="UP000594042">
    <property type="component" value="Chromosome"/>
</dbReference>
<keyword evidence="7" id="KW-1185">Reference proteome</keyword>
<dbReference type="Pfam" id="PF00440">
    <property type="entry name" value="TetR_N"/>
    <property type="match status" value="1"/>
</dbReference>
<feature type="domain" description="HTH tetR-type" evidence="5">
    <location>
        <begin position="8"/>
        <end position="68"/>
    </location>
</feature>
<organism evidence="6 7">
    <name type="scientific">Coprobacter secundus subsp. similis</name>
    <dbReference type="NCBI Taxonomy" id="2751153"/>
    <lineage>
        <taxon>Bacteria</taxon>
        <taxon>Pseudomonadati</taxon>
        <taxon>Bacteroidota</taxon>
        <taxon>Bacteroidia</taxon>
        <taxon>Bacteroidales</taxon>
        <taxon>Barnesiellaceae</taxon>
        <taxon>Coprobacter</taxon>
    </lineage>
</organism>
<dbReference type="InterPro" id="IPR009057">
    <property type="entry name" value="Homeodomain-like_sf"/>
</dbReference>
<keyword evidence="2 4" id="KW-0238">DNA-binding</keyword>
<keyword evidence="1" id="KW-0805">Transcription regulation</keyword>
<dbReference type="RefSeq" id="WP_044224848.1">
    <property type="nucleotide sequence ID" value="NZ_AP023322.1"/>
</dbReference>
<keyword evidence="3" id="KW-0804">Transcription</keyword>
<dbReference type="PANTHER" id="PTHR30055">
    <property type="entry name" value="HTH-TYPE TRANSCRIPTIONAL REGULATOR RUTR"/>
    <property type="match status" value="1"/>
</dbReference>
<evidence type="ECO:0000256" key="1">
    <source>
        <dbReference type="ARBA" id="ARBA00023015"/>
    </source>
</evidence>
<dbReference type="PRINTS" id="PR00455">
    <property type="entry name" value="HTHTETR"/>
</dbReference>
<feature type="DNA-binding region" description="H-T-H motif" evidence="4">
    <location>
        <begin position="31"/>
        <end position="50"/>
    </location>
</feature>
<evidence type="ECO:0000313" key="6">
    <source>
        <dbReference type="EMBL" id="BCI64179.1"/>
    </source>
</evidence>
<evidence type="ECO:0000256" key="4">
    <source>
        <dbReference type="PROSITE-ProRule" id="PRU00335"/>
    </source>
</evidence>
<accession>A0A7G1HWV6</accession>
<dbReference type="SUPFAM" id="SSF46689">
    <property type="entry name" value="Homeodomain-like"/>
    <property type="match status" value="1"/>
</dbReference>
<proteinExistence type="predicted"/>
<dbReference type="KEGG" id="copr:Cop2CBH44_25320"/>
<dbReference type="Gene3D" id="1.10.357.10">
    <property type="entry name" value="Tetracycline Repressor, domain 2"/>
    <property type="match status" value="1"/>
</dbReference>
<dbReference type="InterPro" id="IPR001647">
    <property type="entry name" value="HTH_TetR"/>
</dbReference>
<protein>
    <submittedName>
        <fullName evidence="6">TetR family transcriptional regulator</fullName>
    </submittedName>
</protein>
<dbReference type="PANTHER" id="PTHR30055:SF234">
    <property type="entry name" value="HTH-TYPE TRANSCRIPTIONAL REGULATOR BETI"/>
    <property type="match status" value="1"/>
</dbReference>
<gene>
    <name evidence="6" type="ORF">Cop2CBH44_25320</name>
</gene>
<sequence>MEFIRNKEQTKQSLLDAVDSLVEESGYEALGINAVAAKAGVSKMLIYRYFGSLEGLIAAYIQQYDYWINFNGTLPSGREGLGLFIKEMFHRQITFLRENYTLRRLYRWELSHENSLVEKLRQRREEKGVWLVEAVSRLSGHPRKEVAAVASVMTAAISYLVLLEENCLVYNGISIQEEAGWKQIEEGIDLMVDLWINRK</sequence>
<name>A0A7G1HWV6_9BACT</name>
<evidence type="ECO:0000256" key="2">
    <source>
        <dbReference type="ARBA" id="ARBA00023125"/>
    </source>
</evidence>
<dbReference type="InterPro" id="IPR050109">
    <property type="entry name" value="HTH-type_TetR-like_transc_reg"/>
</dbReference>
<evidence type="ECO:0000256" key="3">
    <source>
        <dbReference type="ARBA" id="ARBA00023163"/>
    </source>
</evidence>
<evidence type="ECO:0000259" key="5">
    <source>
        <dbReference type="PROSITE" id="PS50977"/>
    </source>
</evidence>
<dbReference type="EMBL" id="AP023322">
    <property type="protein sequence ID" value="BCI64179.1"/>
    <property type="molecule type" value="Genomic_DNA"/>
</dbReference>
<dbReference type="GO" id="GO:0003700">
    <property type="term" value="F:DNA-binding transcription factor activity"/>
    <property type="evidence" value="ECO:0007669"/>
    <property type="project" value="TreeGrafter"/>
</dbReference>
<dbReference type="AlphaFoldDB" id="A0A7G1HWV6"/>